<dbReference type="AlphaFoldDB" id="A0A074S5W6"/>
<accession>A0A074S5W6</accession>
<keyword evidence="3" id="KW-1185">Reference proteome</keyword>
<comment type="caution">
    <text evidence="2">The sequence shown here is derived from an EMBL/GenBank/DDBJ whole genome shotgun (WGS) entry which is preliminary data.</text>
</comment>
<gene>
    <name evidence="2" type="ORF">V565_270140</name>
</gene>
<dbReference type="HOGENOM" id="CLU_052075_1_1_1"/>
<dbReference type="EMBL" id="AZST01001775">
    <property type="protein sequence ID" value="KEP45472.1"/>
    <property type="molecule type" value="Genomic_DNA"/>
</dbReference>
<organism evidence="2 3">
    <name type="scientific">Rhizoctonia solani 123E</name>
    <dbReference type="NCBI Taxonomy" id="1423351"/>
    <lineage>
        <taxon>Eukaryota</taxon>
        <taxon>Fungi</taxon>
        <taxon>Dikarya</taxon>
        <taxon>Basidiomycota</taxon>
        <taxon>Agaricomycotina</taxon>
        <taxon>Agaricomycetes</taxon>
        <taxon>Cantharellales</taxon>
        <taxon>Ceratobasidiaceae</taxon>
        <taxon>Rhizoctonia</taxon>
    </lineage>
</organism>
<dbReference type="OrthoDB" id="376826at2759"/>
<evidence type="ECO:0000256" key="1">
    <source>
        <dbReference type="SAM" id="MobiDB-lite"/>
    </source>
</evidence>
<feature type="region of interest" description="Disordered" evidence="1">
    <location>
        <begin position="251"/>
        <end position="273"/>
    </location>
</feature>
<proteinExistence type="predicted"/>
<name>A0A074S5W6_9AGAM</name>
<protein>
    <submittedName>
        <fullName evidence="2">Putative laminin domain protein</fullName>
    </submittedName>
</protein>
<evidence type="ECO:0000313" key="2">
    <source>
        <dbReference type="EMBL" id="KEP45472.1"/>
    </source>
</evidence>
<evidence type="ECO:0000313" key="3">
    <source>
        <dbReference type="Proteomes" id="UP000027456"/>
    </source>
</evidence>
<sequence length="431" mass="48209">MASYPPNQTILPPDLPPYLKSVHKLEPIVGAPNDDQLIGILSVIRVAQKAIEIPGMGDHILICRLSEYLFDAQMARYRSKHYATTFPESTTYTPPTLPAHFPVLLEPVNGAPSEEELLKVQDAIRLYHQFSNVPTMFDPQVNMELSQYLFDIQMARHIQRVRNSPVHSSQNILDVNSTGTVERGTNLIEELGAGSTNNVGTGAWVPESIQPAGDASVSEAIERSNLLAEQANKLSERANLLIERSNQIAERSNQLVERSSQPVERSSQPVEQPNNLTERFNQLLERLDQHLEQSNCLTQETMKPVEKLGEVLVNINRVLVRIQHAIVRNHKGNTLAAVDCLVNEKGETPVMSDVTKAWTFSALSRISQSRLPVLIDGVSKDSFIDNDDLAVFLRFYGIGEELFDEFNLRLRAGHEDVARERLSEYLSSCLG</sequence>
<dbReference type="STRING" id="1423351.A0A074S5W6"/>
<dbReference type="Proteomes" id="UP000027456">
    <property type="component" value="Unassembled WGS sequence"/>
</dbReference>
<reference evidence="2 3" key="1">
    <citation type="submission" date="2013-12" db="EMBL/GenBank/DDBJ databases">
        <authorList>
            <person name="Cubeta M."/>
            <person name="Pakala S."/>
            <person name="Fedorova N."/>
            <person name="Thomas E."/>
            <person name="Dean R."/>
            <person name="Jabaji S."/>
            <person name="Neate S."/>
            <person name="Toda T."/>
            <person name="Tavantzis S."/>
            <person name="Vilgalys R."/>
            <person name="Bharathan N."/>
            <person name="Pakala S."/>
            <person name="Losada L.S."/>
            <person name="Zafar N."/>
            <person name="Nierman W."/>
        </authorList>
    </citation>
    <scope>NUCLEOTIDE SEQUENCE [LARGE SCALE GENOMIC DNA]</scope>
    <source>
        <strain evidence="2 3">123E</strain>
    </source>
</reference>